<dbReference type="Proteomes" id="UP000018890">
    <property type="component" value="Unassembled WGS sequence"/>
</dbReference>
<evidence type="ECO:0000313" key="3">
    <source>
        <dbReference type="Proteomes" id="UP000018890"/>
    </source>
</evidence>
<proteinExistence type="predicted"/>
<feature type="domain" description="Sigma factor regulator C-terminal" evidence="1">
    <location>
        <begin position="42"/>
        <end position="207"/>
    </location>
</feature>
<dbReference type="EMBL" id="BAUT01000007">
    <property type="protein sequence ID" value="GAE25228.1"/>
    <property type="molecule type" value="Genomic_DNA"/>
</dbReference>
<reference evidence="2" key="1">
    <citation type="journal article" date="2014" name="Genome Announc.">
        <title>Draft Genome Sequences of Three Alkaliphilic Bacillus Strains, Bacillus wakoensis JCM 9140T, Bacillus akibai JCM 9157T, and Bacillus hemicellulosilyticus JCM 9152T.</title>
        <authorList>
            <person name="Yuki M."/>
            <person name="Oshima K."/>
            <person name="Suda W."/>
            <person name="Oshida Y."/>
            <person name="Kitamura K."/>
            <person name="Iida T."/>
            <person name="Hattori M."/>
            <person name="Ohkuma M."/>
        </authorList>
    </citation>
    <scope>NUCLEOTIDE SEQUENCE [LARGE SCALE GENOMIC DNA]</scope>
    <source>
        <strain evidence="2">JCM 9140</strain>
    </source>
</reference>
<evidence type="ECO:0000259" key="1">
    <source>
        <dbReference type="Pfam" id="PF13791"/>
    </source>
</evidence>
<dbReference type="STRING" id="1236970.JCM9140_1208"/>
<accession>W4Q0H6</accession>
<sequence>MEMDRNYPKKAGNNGFHFYLPFHPENDRSLVGNQAPGVFETLERVHEGKVADFAFSTTEYFSPEEMLEMLAEYDLDVIWMPLYMGEMQNFTEWGWSGSGNSITLAQEWGLSGARQMEDDFMSGSLIHLLDLQSIEESKIAMLDNMEKMLGENKRLAEQLLVTNHLQDRYDYLQNEGFQVYGAVVTGPVKELLKLQEVNGLHSFQLGEMIDWNWNNDEF</sequence>
<gene>
    <name evidence="2" type="ORF">JCM9140_1208</name>
</gene>
<dbReference type="AlphaFoldDB" id="W4Q0H6"/>
<name>W4Q0H6_9BACI</name>
<comment type="caution">
    <text evidence="2">The sequence shown here is derived from an EMBL/GenBank/DDBJ whole genome shotgun (WGS) entry which is preliminary data.</text>
</comment>
<organism evidence="2 3">
    <name type="scientific">Halalkalibacter wakoensis JCM 9140</name>
    <dbReference type="NCBI Taxonomy" id="1236970"/>
    <lineage>
        <taxon>Bacteria</taxon>
        <taxon>Bacillati</taxon>
        <taxon>Bacillota</taxon>
        <taxon>Bacilli</taxon>
        <taxon>Bacillales</taxon>
        <taxon>Bacillaceae</taxon>
        <taxon>Halalkalibacter</taxon>
    </lineage>
</organism>
<keyword evidence="3" id="KW-1185">Reference proteome</keyword>
<evidence type="ECO:0000313" key="2">
    <source>
        <dbReference type="EMBL" id="GAE25228.1"/>
    </source>
</evidence>
<dbReference type="Pfam" id="PF13791">
    <property type="entry name" value="Sigma_reg_C"/>
    <property type="match status" value="1"/>
</dbReference>
<dbReference type="InterPro" id="IPR025672">
    <property type="entry name" value="Sigma_reg_C_dom"/>
</dbReference>
<protein>
    <recommendedName>
        <fullName evidence="1">Sigma factor regulator C-terminal domain-containing protein</fullName>
    </recommendedName>
</protein>